<reference evidence="1" key="1">
    <citation type="submission" date="2020-08" db="EMBL/GenBank/DDBJ databases">
        <title>Multicomponent nature underlies the extraordinary mechanical properties of spider dragline silk.</title>
        <authorList>
            <person name="Kono N."/>
            <person name="Nakamura H."/>
            <person name="Mori M."/>
            <person name="Yoshida Y."/>
            <person name="Ohtoshi R."/>
            <person name="Malay A.D."/>
            <person name="Moran D.A.P."/>
            <person name="Tomita M."/>
            <person name="Numata K."/>
            <person name="Arakawa K."/>
        </authorList>
    </citation>
    <scope>NUCLEOTIDE SEQUENCE</scope>
</reference>
<evidence type="ECO:0000313" key="1">
    <source>
        <dbReference type="EMBL" id="GFT85042.1"/>
    </source>
</evidence>
<organism evidence="1 2">
    <name type="scientific">Nephila pilipes</name>
    <name type="common">Giant wood spider</name>
    <name type="synonym">Nephila maculata</name>
    <dbReference type="NCBI Taxonomy" id="299642"/>
    <lineage>
        <taxon>Eukaryota</taxon>
        <taxon>Metazoa</taxon>
        <taxon>Ecdysozoa</taxon>
        <taxon>Arthropoda</taxon>
        <taxon>Chelicerata</taxon>
        <taxon>Arachnida</taxon>
        <taxon>Araneae</taxon>
        <taxon>Araneomorphae</taxon>
        <taxon>Entelegynae</taxon>
        <taxon>Araneoidea</taxon>
        <taxon>Nephilidae</taxon>
        <taxon>Nephila</taxon>
    </lineage>
</organism>
<proteinExistence type="predicted"/>
<keyword evidence="2" id="KW-1185">Reference proteome</keyword>
<accession>A0A8X6PUR9</accession>
<dbReference type="Proteomes" id="UP000887013">
    <property type="component" value="Unassembled WGS sequence"/>
</dbReference>
<protein>
    <submittedName>
        <fullName evidence="1">Uncharacterized protein</fullName>
    </submittedName>
</protein>
<sequence>MKGGKQNRMGKVISYRDTSQKGIFLETITLKSWFRKLPRGKCEYFGTLSGFEIDNGAAFRIEWIHFPKSLPDLLLAQKETSLANCLGETFFL</sequence>
<gene>
    <name evidence="1" type="ORF">NPIL_198481</name>
</gene>
<dbReference type="AlphaFoldDB" id="A0A8X6PUR9"/>
<name>A0A8X6PUR9_NEPPI</name>
<comment type="caution">
    <text evidence="1">The sequence shown here is derived from an EMBL/GenBank/DDBJ whole genome shotgun (WGS) entry which is preliminary data.</text>
</comment>
<dbReference type="EMBL" id="BMAW01072850">
    <property type="protein sequence ID" value="GFT85042.1"/>
    <property type="molecule type" value="Genomic_DNA"/>
</dbReference>
<evidence type="ECO:0000313" key="2">
    <source>
        <dbReference type="Proteomes" id="UP000887013"/>
    </source>
</evidence>